<dbReference type="InterPro" id="IPR029787">
    <property type="entry name" value="Nucleotide_cyclase"/>
</dbReference>
<dbReference type="Pfam" id="PF00563">
    <property type="entry name" value="EAL"/>
    <property type="match status" value="1"/>
</dbReference>
<dbReference type="SUPFAM" id="SSF55785">
    <property type="entry name" value="PYP-like sensor domain (PAS domain)"/>
    <property type="match status" value="1"/>
</dbReference>
<dbReference type="SMART" id="SM00421">
    <property type="entry name" value="HTH_LUXR"/>
    <property type="match status" value="1"/>
</dbReference>
<dbReference type="PROSITE" id="PS50887">
    <property type="entry name" value="GGDEF"/>
    <property type="match status" value="1"/>
</dbReference>
<feature type="domain" description="HTH luxR-type" evidence="7">
    <location>
        <begin position="759"/>
        <end position="824"/>
    </location>
</feature>
<sequence length="838" mass="95370">MEGDSKMHILLVDEDPKSLLTLRAILGDDAYQLVWAKTGEEALAEILKYDFAAILLDLNGAEQEDFETARIMKSGDRTQYAPIVFLTSGDLELQEVLKRNTLNSSDYLIKPFYPINVKGKIDRLTELHRAKQTIRRQNEILKEMKEETERLNKQLSAVSHELRESEVLLNVVAESTIDSILILDEQGHILRGNRALQEMFLYSEQELLGASVDLLLTVNNPQTNPFHSAFDQLVSSTGRLPVEVTAVRKDGKTFPAQMLSAARVTGRTNFIVCTIRDLTQKKKSEQMITHLAYHDRVTGLPNRSSFLEHMHAQLSQSKQENQTFALLYLEIDRFKFINDSLGHKIGDLLLQQVAKRLEGNMREEDFIACVGGDDFNIVLPSTNREQAIVMAENIMKSFKQPFHVDSYELYMTTSIGMSIFPFDGEEVFSLVKNAETALHRAKEQGKNCLKLYHSGMNIQSYRALILQNDLWKANERRELSLYYQPRLDLVTGKITSVEALIRWNHPNWGLILPSEFIQIAEETGLIVEIGDWVLKTACAQIRKWKATGFPKLKMSINFSAQQFMQRDFVEKLKEILHDTGVTPDELELDISEDTLTEGITQILNQVRSMGITINIDDFGAGYASLNHLIHFPKDTLMIDRSIIQRISQKSRESITMVSAIITLAGSLKMSVIAQGVETEEQLSILRDLGCKVIQGYLFCPPVPLEELETFIEKYNKQSHEATGHYFHPRNPNAALQAEEKNPLYSRDLNQTIIKTAITRTKERYGISARESEVLELLVEGLSNREISDKLFISEHTVKNHISRIFQKLNVTDRIQAMSYVNQACMEESQRLGLNRSGL</sequence>
<evidence type="ECO:0008006" key="15">
    <source>
        <dbReference type="Google" id="ProtNLM"/>
    </source>
</evidence>
<keyword evidence="6" id="KW-0175">Coiled coil</keyword>
<dbReference type="SMART" id="SM00086">
    <property type="entry name" value="PAC"/>
    <property type="match status" value="1"/>
</dbReference>
<dbReference type="SMART" id="SM00052">
    <property type="entry name" value="EAL"/>
    <property type="match status" value="1"/>
</dbReference>
<dbReference type="SUPFAM" id="SSF55073">
    <property type="entry name" value="Nucleotide cyclase"/>
    <property type="match status" value="1"/>
</dbReference>
<evidence type="ECO:0000256" key="4">
    <source>
        <dbReference type="ARBA" id="ARBA00023163"/>
    </source>
</evidence>
<feature type="modified residue" description="4-aspartylphosphate" evidence="5">
    <location>
        <position position="57"/>
    </location>
</feature>
<dbReference type="NCBIfam" id="TIGR00229">
    <property type="entry name" value="sensory_box"/>
    <property type="match status" value="1"/>
</dbReference>
<evidence type="ECO:0000259" key="9">
    <source>
        <dbReference type="PROSITE" id="PS50112"/>
    </source>
</evidence>
<keyword evidence="1" id="KW-0902">Two-component regulatory system</keyword>
<dbReference type="SUPFAM" id="SSF46894">
    <property type="entry name" value="C-terminal effector domain of the bipartite response regulators"/>
    <property type="match status" value="1"/>
</dbReference>
<dbReference type="InterPro" id="IPR011006">
    <property type="entry name" value="CheY-like_superfamily"/>
</dbReference>
<dbReference type="RefSeq" id="WP_094092874.1">
    <property type="nucleotide sequence ID" value="NZ_BMHF01000003.1"/>
</dbReference>
<dbReference type="PROSITE" id="PS50113">
    <property type="entry name" value="PAC"/>
    <property type="match status" value="1"/>
</dbReference>
<dbReference type="InterPro" id="IPR000792">
    <property type="entry name" value="Tscrpt_reg_LuxR_C"/>
</dbReference>
<proteinExistence type="predicted"/>
<evidence type="ECO:0000259" key="7">
    <source>
        <dbReference type="PROSITE" id="PS50043"/>
    </source>
</evidence>
<dbReference type="Gene3D" id="1.10.10.10">
    <property type="entry name" value="Winged helix-like DNA-binding domain superfamily/Winged helix DNA-binding domain"/>
    <property type="match status" value="1"/>
</dbReference>
<feature type="domain" description="PAS" evidence="9">
    <location>
        <begin position="165"/>
        <end position="222"/>
    </location>
</feature>
<evidence type="ECO:0000259" key="12">
    <source>
        <dbReference type="PROSITE" id="PS50887"/>
    </source>
</evidence>
<dbReference type="CDD" id="cd01949">
    <property type="entry name" value="GGDEF"/>
    <property type="match status" value="1"/>
</dbReference>
<reference evidence="14" key="1">
    <citation type="journal article" date="2019" name="Int. J. Syst. Evol. Microbiol.">
        <title>The Global Catalogue of Microorganisms (GCM) 10K type strain sequencing project: providing services to taxonomists for standard genome sequencing and annotation.</title>
        <authorList>
            <consortium name="The Broad Institute Genomics Platform"/>
            <consortium name="The Broad Institute Genome Sequencing Center for Infectious Disease"/>
            <person name="Wu L."/>
            <person name="Ma J."/>
        </authorList>
    </citation>
    <scope>NUCLEOTIDE SEQUENCE [LARGE SCALE GENOMIC DNA]</scope>
    <source>
        <strain evidence="14">CGMCC 1.15044</strain>
    </source>
</reference>
<dbReference type="Pfam" id="PF00072">
    <property type="entry name" value="Response_reg"/>
    <property type="match status" value="1"/>
</dbReference>
<dbReference type="InterPro" id="IPR036388">
    <property type="entry name" value="WH-like_DNA-bd_sf"/>
</dbReference>
<dbReference type="PROSITE" id="PS50043">
    <property type="entry name" value="HTH_LUXR_2"/>
    <property type="match status" value="1"/>
</dbReference>
<dbReference type="Pfam" id="PF00990">
    <property type="entry name" value="GGDEF"/>
    <property type="match status" value="1"/>
</dbReference>
<dbReference type="Gene3D" id="3.40.50.2300">
    <property type="match status" value="1"/>
</dbReference>
<dbReference type="CDD" id="cd06170">
    <property type="entry name" value="LuxR_C_like"/>
    <property type="match status" value="1"/>
</dbReference>
<evidence type="ECO:0000256" key="6">
    <source>
        <dbReference type="SAM" id="Coils"/>
    </source>
</evidence>
<dbReference type="InterPro" id="IPR000700">
    <property type="entry name" value="PAS-assoc_C"/>
</dbReference>
<evidence type="ECO:0000259" key="8">
    <source>
        <dbReference type="PROSITE" id="PS50110"/>
    </source>
</evidence>
<dbReference type="InterPro" id="IPR052155">
    <property type="entry name" value="Biofilm_reg_signaling"/>
</dbReference>
<dbReference type="SUPFAM" id="SSF52172">
    <property type="entry name" value="CheY-like"/>
    <property type="match status" value="1"/>
</dbReference>
<dbReference type="NCBIfam" id="TIGR00254">
    <property type="entry name" value="GGDEF"/>
    <property type="match status" value="1"/>
</dbReference>
<dbReference type="SMART" id="SM00448">
    <property type="entry name" value="REC"/>
    <property type="match status" value="1"/>
</dbReference>
<dbReference type="InterPro" id="IPR035919">
    <property type="entry name" value="EAL_sf"/>
</dbReference>
<keyword evidence="5" id="KW-0597">Phosphoprotein</keyword>
<dbReference type="PROSITE" id="PS50883">
    <property type="entry name" value="EAL"/>
    <property type="match status" value="1"/>
</dbReference>
<evidence type="ECO:0000313" key="13">
    <source>
        <dbReference type="EMBL" id="GGA29749.1"/>
    </source>
</evidence>
<dbReference type="Gene3D" id="3.30.450.20">
    <property type="entry name" value="PAS domain"/>
    <property type="match status" value="1"/>
</dbReference>
<organism evidence="13 14">
    <name type="scientific">Paenibacillus physcomitrellae</name>
    <dbReference type="NCBI Taxonomy" id="1619311"/>
    <lineage>
        <taxon>Bacteria</taxon>
        <taxon>Bacillati</taxon>
        <taxon>Bacillota</taxon>
        <taxon>Bacilli</taxon>
        <taxon>Bacillales</taxon>
        <taxon>Paenibacillaceae</taxon>
        <taxon>Paenibacillus</taxon>
    </lineage>
</organism>
<dbReference type="InterPro" id="IPR035965">
    <property type="entry name" value="PAS-like_dom_sf"/>
</dbReference>
<feature type="domain" description="PAC" evidence="10">
    <location>
        <begin position="240"/>
        <end position="290"/>
    </location>
</feature>
<keyword evidence="14" id="KW-1185">Reference proteome</keyword>
<dbReference type="Gene3D" id="3.20.20.450">
    <property type="entry name" value="EAL domain"/>
    <property type="match status" value="1"/>
</dbReference>
<feature type="domain" description="GGDEF" evidence="12">
    <location>
        <begin position="322"/>
        <end position="454"/>
    </location>
</feature>
<dbReference type="PANTHER" id="PTHR44757:SF2">
    <property type="entry name" value="BIOFILM ARCHITECTURE MAINTENANCE PROTEIN MBAA"/>
    <property type="match status" value="1"/>
</dbReference>
<dbReference type="PROSITE" id="PS00622">
    <property type="entry name" value="HTH_LUXR_1"/>
    <property type="match status" value="1"/>
</dbReference>
<accession>A0ABQ1FSW7</accession>
<dbReference type="Pfam" id="PF00196">
    <property type="entry name" value="GerE"/>
    <property type="match status" value="1"/>
</dbReference>
<evidence type="ECO:0000256" key="2">
    <source>
        <dbReference type="ARBA" id="ARBA00023015"/>
    </source>
</evidence>
<dbReference type="EMBL" id="BMHF01000003">
    <property type="protein sequence ID" value="GGA29749.1"/>
    <property type="molecule type" value="Genomic_DNA"/>
</dbReference>
<dbReference type="CDD" id="cd00130">
    <property type="entry name" value="PAS"/>
    <property type="match status" value="1"/>
</dbReference>
<evidence type="ECO:0000256" key="5">
    <source>
        <dbReference type="PROSITE-ProRule" id="PRU00169"/>
    </source>
</evidence>
<feature type="domain" description="EAL" evidence="11">
    <location>
        <begin position="463"/>
        <end position="715"/>
    </location>
</feature>
<dbReference type="Proteomes" id="UP000609323">
    <property type="component" value="Unassembled WGS sequence"/>
</dbReference>
<dbReference type="PROSITE" id="PS50112">
    <property type="entry name" value="PAS"/>
    <property type="match status" value="1"/>
</dbReference>
<dbReference type="SMART" id="SM00267">
    <property type="entry name" value="GGDEF"/>
    <property type="match status" value="1"/>
</dbReference>
<dbReference type="PRINTS" id="PR00038">
    <property type="entry name" value="HTHLUXR"/>
</dbReference>
<evidence type="ECO:0000256" key="3">
    <source>
        <dbReference type="ARBA" id="ARBA00023125"/>
    </source>
</evidence>
<dbReference type="InterPro" id="IPR016032">
    <property type="entry name" value="Sig_transdc_resp-reg_C-effctor"/>
</dbReference>
<dbReference type="Pfam" id="PF13426">
    <property type="entry name" value="PAS_9"/>
    <property type="match status" value="1"/>
</dbReference>
<dbReference type="InterPro" id="IPR001610">
    <property type="entry name" value="PAC"/>
</dbReference>
<feature type="domain" description="Response regulatory" evidence="8">
    <location>
        <begin position="8"/>
        <end position="125"/>
    </location>
</feature>
<dbReference type="InterPro" id="IPR001789">
    <property type="entry name" value="Sig_transdc_resp-reg_receiver"/>
</dbReference>
<evidence type="ECO:0000259" key="11">
    <source>
        <dbReference type="PROSITE" id="PS50883"/>
    </source>
</evidence>
<dbReference type="PANTHER" id="PTHR44757">
    <property type="entry name" value="DIGUANYLATE CYCLASE DGCP"/>
    <property type="match status" value="1"/>
</dbReference>
<evidence type="ECO:0000259" key="10">
    <source>
        <dbReference type="PROSITE" id="PS50113"/>
    </source>
</evidence>
<keyword evidence="3" id="KW-0238">DNA-binding</keyword>
<protein>
    <recommendedName>
        <fullName evidence="15">Diguanylate cyclase</fullName>
    </recommendedName>
</protein>
<dbReference type="InterPro" id="IPR000014">
    <property type="entry name" value="PAS"/>
</dbReference>
<evidence type="ECO:0000313" key="14">
    <source>
        <dbReference type="Proteomes" id="UP000609323"/>
    </source>
</evidence>
<dbReference type="PROSITE" id="PS50110">
    <property type="entry name" value="RESPONSE_REGULATORY"/>
    <property type="match status" value="1"/>
</dbReference>
<dbReference type="InterPro" id="IPR000160">
    <property type="entry name" value="GGDEF_dom"/>
</dbReference>
<gene>
    <name evidence="13" type="ORF">GCM10010917_13490</name>
</gene>
<keyword evidence="4" id="KW-0804">Transcription</keyword>
<comment type="caution">
    <text evidence="13">The sequence shown here is derived from an EMBL/GenBank/DDBJ whole genome shotgun (WGS) entry which is preliminary data.</text>
</comment>
<dbReference type="SUPFAM" id="SSF141868">
    <property type="entry name" value="EAL domain-like"/>
    <property type="match status" value="1"/>
</dbReference>
<name>A0ABQ1FSW7_9BACL</name>
<dbReference type="Gene3D" id="3.30.70.270">
    <property type="match status" value="1"/>
</dbReference>
<dbReference type="InterPro" id="IPR043128">
    <property type="entry name" value="Rev_trsase/Diguanyl_cyclase"/>
</dbReference>
<feature type="coiled-coil region" evidence="6">
    <location>
        <begin position="127"/>
        <end position="161"/>
    </location>
</feature>
<evidence type="ECO:0000256" key="1">
    <source>
        <dbReference type="ARBA" id="ARBA00023012"/>
    </source>
</evidence>
<dbReference type="CDD" id="cd01948">
    <property type="entry name" value="EAL"/>
    <property type="match status" value="1"/>
</dbReference>
<keyword evidence="2" id="KW-0805">Transcription regulation</keyword>
<dbReference type="InterPro" id="IPR001633">
    <property type="entry name" value="EAL_dom"/>
</dbReference>